<evidence type="ECO:0008006" key="7">
    <source>
        <dbReference type="Google" id="ProtNLM"/>
    </source>
</evidence>
<dbReference type="InterPro" id="IPR011333">
    <property type="entry name" value="SKP1/BTB/POZ_sf"/>
</dbReference>
<feature type="compositionally biased region" description="Polar residues" evidence="1">
    <location>
        <begin position="211"/>
        <end position="224"/>
    </location>
</feature>
<feature type="compositionally biased region" description="Basic and acidic residues" evidence="1">
    <location>
        <begin position="226"/>
        <end position="242"/>
    </location>
</feature>
<dbReference type="InterPro" id="IPR027356">
    <property type="entry name" value="NPH3_dom"/>
</dbReference>
<feature type="region of interest" description="Disordered" evidence="1">
    <location>
        <begin position="211"/>
        <end position="245"/>
    </location>
</feature>
<dbReference type="AlphaFoldDB" id="A0A819EMY9"/>
<dbReference type="Gene3D" id="3.30.710.10">
    <property type="entry name" value="Potassium Channel Kv1.1, Chain A"/>
    <property type="match status" value="1"/>
</dbReference>
<dbReference type="Pfam" id="PF03000">
    <property type="entry name" value="NPH3"/>
    <property type="match status" value="1"/>
</dbReference>
<dbReference type="PROSITE" id="PS50097">
    <property type="entry name" value="BTB"/>
    <property type="match status" value="1"/>
</dbReference>
<evidence type="ECO:0000259" key="2">
    <source>
        <dbReference type="PROSITE" id="PS50097"/>
    </source>
</evidence>
<evidence type="ECO:0000259" key="3">
    <source>
        <dbReference type="PROSITE" id="PS51649"/>
    </source>
</evidence>
<gene>
    <name evidence="4" type="ORF">JYZ213_LOCUS25505</name>
    <name evidence="5" type="ORF">OXD698_LOCUS21409</name>
</gene>
<reference evidence="5" key="1">
    <citation type="submission" date="2021-02" db="EMBL/GenBank/DDBJ databases">
        <authorList>
            <person name="Nowell W R."/>
        </authorList>
    </citation>
    <scope>NUCLEOTIDE SEQUENCE</scope>
</reference>
<feature type="region of interest" description="Disordered" evidence="1">
    <location>
        <begin position="466"/>
        <end position="498"/>
    </location>
</feature>
<feature type="compositionally biased region" description="Polar residues" evidence="1">
    <location>
        <begin position="469"/>
        <end position="498"/>
    </location>
</feature>
<dbReference type="PROSITE" id="PS51649">
    <property type="entry name" value="NPH3"/>
    <property type="match status" value="1"/>
</dbReference>
<evidence type="ECO:0000313" key="4">
    <source>
        <dbReference type="EMBL" id="CAF1176111.1"/>
    </source>
</evidence>
<dbReference type="SMART" id="SM00225">
    <property type="entry name" value="BTB"/>
    <property type="match status" value="1"/>
</dbReference>
<evidence type="ECO:0000313" key="6">
    <source>
        <dbReference type="Proteomes" id="UP000663844"/>
    </source>
</evidence>
<evidence type="ECO:0000313" key="5">
    <source>
        <dbReference type="EMBL" id="CAF3853654.1"/>
    </source>
</evidence>
<dbReference type="InterPro" id="IPR043454">
    <property type="entry name" value="NPH3/RPT2-like"/>
</dbReference>
<comment type="caution">
    <text evidence="5">The sequence shown here is derived from an EMBL/GenBank/DDBJ whole genome shotgun (WGS) entry which is preliminary data.</text>
</comment>
<dbReference type="Proteomes" id="UP000663844">
    <property type="component" value="Unassembled WGS sequence"/>
</dbReference>
<organism evidence="5 6">
    <name type="scientific">Adineta steineri</name>
    <dbReference type="NCBI Taxonomy" id="433720"/>
    <lineage>
        <taxon>Eukaryota</taxon>
        <taxon>Metazoa</taxon>
        <taxon>Spiralia</taxon>
        <taxon>Gnathifera</taxon>
        <taxon>Rotifera</taxon>
        <taxon>Eurotatoria</taxon>
        <taxon>Bdelloidea</taxon>
        <taxon>Adinetida</taxon>
        <taxon>Adinetidae</taxon>
        <taxon>Adineta</taxon>
    </lineage>
</organism>
<feature type="domain" description="BTB" evidence="2">
    <location>
        <begin position="13"/>
        <end position="80"/>
    </location>
</feature>
<sequence>MSFEEFRRTGEFSDITVIVNKTEFKLHTFPLIAKSEYFKKTVSSTTAPYVIEFDNKFPGGADIFNLVADYCYSIPISIDQKNIVPLRSAACFIECDTLSTLIDKRFDEILLVAHAKYDLNIPLQLLEQCAGEYEPWAKQTHIVDKCLRCIIESLGRGIGLQLSKSERDIVARLRLEWIIELIKLCPKENKLAILPFVKHYVTTRVLQQNQVQQNMSTPSSSSGENQDEHHSAFTPVIKKEDTTVTNDDDEKRTIIDEIIEALGNIIEELPLIWLNSVYEKAVELKCECEPILASCITQALLNSTKHNDTLENIPDDVMTKLLERVHKHKEDHIKDPKTLAKLSTLLDSYVGQLRQRGALTSEQFVKLASCIPKEKRNSHDSLLLALDEILKDEKSTQLSNSEREELLSQIDFSRVSEETITACKSNKLIPQQLITDAALALCVKLRKQLENTEHRLHSIEFELGKSRPTHSSSSKYRTPQLNSSFRLPPRSRSTYTHTYDLPRTNSIYNYTKYNHDSDLDYIVPSRYLSSASSSRYGSYSPAYHY</sequence>
<dbReference type="InterPro" id="IPR000210">
    <property type="entry name" value="BTB/POZ_dom"/>
</dbReference>
<dbReference type="EMBL" id="CAJOAZ010001761">
    <property type="protein sequence ID" value="CAF3853654.1"/>
    <property type="molecule type" value="Genomic_DNA"/>
</dbReference>
<dbReference type="SUPFAM" id="SSF54695">
    <property type="entry name" value="POZ domain"/>
    <property type="match status" value="1"/>
</dbReference>
<dbReference type="Proteomes" id="UP000663845">
    <property type="component" value="Unassembled WGS sequence"/>
</dbReference>
<name>A0A819EMY9_9BILA</name>
<accession>A0A819EMY9</accession>
<feature type="domain" description="NPH3" evidence="3">
    <location>
        <begin position="316"/>
        <end position="444"/>
    </location>
</feature>
<dbReference type="EMBL" id="CAJNOG010000326">
    <property type="protein sequence ID" value="CAF1176111.1"/>
    <property type="molecule type" value="Genomic_DNA"/>
</dbReference>
<dbReference type="Pfam" id="PF00651">
    <property type="entry name" value="BTB"/>
    <property type="match status" value="1"/>
</dbReference>
<proteinExistence type="predicted"/>
<protein>
    <recommendedName>
        <fullName evidence="7">BTB domain-containing protein</fullName>
    </recommendedName>
</protein>
<dbReference type="PANTHER" id="PTHR32370">
    <property type="entry name" value="OS12G0117600 PROTEIN"/>
    <property type="match status" value="1"/>
</dbReference>
<evidence type="ECO:0000256" key="1">
    <source>
        <dbReference type="SAM" id="MobiDB-lite"/>
    </source>
</evidence>